<comment type="similarity">
    <text evidence="1">Belongs to the protein-tyrosine phosphatase family.</text>
</comment>
<dbReference type="InterPro" id="IPR029021">
    <property type="entry name" value="Prot-tyrosine_phosphatase-like"/>
</dbReference>
<sequence length="246" mass="27432">MTTHMANEQRVLQVEGAYNLRDLGGYKTKDGRMTRWGVLFRADGLHILSTESQQDLVNRGVRTIIDLRNAHELEEKKNVFADSEQVSYHNVSLINPATSSLTQIRNLGDLYINLLETSQAELLRVFSLLAEGAIHGSLFHCAAGKDRTGVVSALLLDLANVPHGTIMEDYVLTNACITPIMDELRKGKPANVTDEVYESFLGCDPAYMAALLSHLELRYESAERYLLTIGITEEQILALKEQLITN</sequence>
<dbReference type="PANTHER" id="PTHR31126">
    <property type="entry name" value="TYROSINE-PROTEIN PHOSPHATASE"/>
    <property type="match status" value="1"/>
</dbReference>
<evidence type="ECO:0000313" key="4">
    <source>
        <dbReference type="Proteomes" id="UP000838821"/>
    </source>
</evidence>
<keyword evidence="4" id="KW-1185">Reference proteome</keyword>
<dbReference type="PROSITE" id="PS00383">
    <property type="entry name" value="TYR_PHOSPHATASE_1"/>
    <property type="match status" value="1"/>
</dbReference>
<dbReference type="PROSITE" id="PS50056">
    <property type="entry name" value="TYR_PHOSPHATASE_2"/>
    <property type="match status" value="1"/>
</dbReference>
<feature type="domain" description="Tyrosine specific protein phosphatases" evidence="2">
    <location>
        <begin position="109"/>
        <end position="199"/>
    </location>
</feature>
<dbReference type="EMBL" id="CAKMMW010000037">
    <property type="protein sequence ID" value="CAH1230347.1"/>
    <property type="molecule type" value="Genomic_DNA"/>
</dbReference>
<dbReference type="SUPFAM" id="SSF52799">
    <property type="entry name" value="(Phosphotyrosine protein) phosphatases II"/>
    <property type="match status" value="1"/>
</dbReference>
<proteinExistence type="inferred from homology"/>
<dbReference type="InterPro" id="IPR016130">
    <property type="entry name" value="Tyr_Pase_AS"/>
</dbReference>
<evidence type="ECO:0000256" key="1">
    <source>
        <dbReference type="ARBA" id="ARBA00009580"/>
    </source>
</evidence>
<protein>
    <recommendedName>
        <fullName evidence="2">Tyrosine specific protein phosphatases domain-containing protein</fullName>
    </recommendedName>
</protein>
<comment type="caution">
    <text evidence="3">The sequence shown here is derived from an EMBL/GenBank/DDBJ whole genome shotgun (WGS) entry which is preliminary data.</text>
</comment>
<dbReference type="Proteomes" id="UP000838821">
    <property type="component" value="Unassembled WGS sequence"/>
</dbReference>
<dbReference type="Pfam" id="PF13350">
    <property type="entry name" value="Y_phosphatase3"/>
    <property type="match status" value="1"/>
</dbReference>
<gene>
    <name evidence="3" type="ORF">PAECIP111891_06652</name>
</gene>
<dbReference type="PANTHER" id="PTHR31126:SF1">
    <property type="entry name" value="TYROSINE SPECIFIC PROTEIN PHOSPHATASES DOMAIN-CONTAINING PROTEIN"/>
    <property type="match status" value="1"/>
</dbReference>
<dbReference type="Gene3D" id="3.90.190.10">
    <property type="entry name" value="Protein tyrosine phosphatase superfamily"/>
    <property type="match status" value="1"/>
</dbReference>
<reference evidence="3" key="1">
    <citation type="submission" date="2022-01" db="EMBL/GenBank/DDBJ databases">
        <authorList>
            <person name="Criscuolo A."/>
        </authorList>
    </citation>
    <scope>NUCLEOTIDE SEQUENCE</scope>
    <source>
        <strain evidence="3">CIP111891</strain>
    </source>
</reference>
<evidence type="ECO:0000313" key="3">
    <source>
        <dbReference type="EMBL" id="CAH1230347.1"/>
    </source>
</evidence>
<name>A0ABN8HA02_9BACL</name>
<organism evidence="3 4">
    <name type="scientific">Paenibacillus allorhizoplanae</name>
    <dbReference type="NCBI Taxonomy" id="2905648"/>
    <lineage>
        <taxon>Bacteria</taxon>
        <taxon>Bacillati</taxon>
        <taxon>Bacillota</taxon>
        <taxon>Bacilli</taxon>
        <taxon>Bacillales</taxon>
        <taxon>Paenibacillaceae</taxon>
        <taxon>Paenibacillus</taxon>
    </lineage>
</organism>
<dbReference type="InterPro" id="IPR000387">
    <property type="entry name" value="Tyr_Pase_dom"/>
</dbReference>
<accession>A0ABN8HA02</accession>
<dbReference type="InterPro" id="IPR026893">
    <property type="entry name" value="Tyr/Ser_Pase_IphP-type"/>
</dbReference>
<evidence type="ECO:0000259" key="2">
    <source>
        <dbReference type="PROSITE" id="PS50056"/>
    </source>
</evidence>
<dbReference type="RefSeq" id="WP_236293019.1">
    <property type="nucleotide sequence ID" value="NZ_CAKMMW010000037.1"/>
</dbReference>